<evidence type="ECO:0000256" key="4">
    <source>
        <dbReference type="ARBA" id="ARBA00008484"/>
    </source>
</evidence>
<keyword evidence="17" id="KW-1185">Reference proteome</keyword>
<dbReference type="CDD" id="cd01420">
    <property type="entry name" value="MoaC_PE"/>
    <property type="match status" value="1"/>
</dbReference>
<accession>A0AAJ7CFQ9</accession>
<dbReference type="InterPro" id="IPR050105">
    <property type="entry name" value="MoCo_biosynth_MoaA/MoaC"/>
</dbReference>
<dbReference type="InterPro" id="IPR000385">
    <property type="entry name" value="MoaA_NifB_PqqE_Fe-S-bd_CS"/>
</dbReference>
<evidence type="ECO:0000256" key="5">
    <source>
        <dbReference type="ARBA" id="ARBA00009862"/>
    </source>
</evidence>
<keyword evidence="8" id="KW-0479">Metal-binding</keyword>
<keyword evidence="12" id="KW-0342">GTP-binding</keyword>
<evidence type="ECO:0000259" key="16">
    <source>
        <dbReference type="PROSITE" id="PS51918"/>
    </source>
</evidence>
<organism evidence="17 18">
    <name type="scientific">Cephus cinctus</name>
    <name type="common">Wheat stem sawfly</name>
    <dbReference type="NCBI Taxonomy" id="211228"/>
    <lineage>
        <taxon>Eukaryota</taxon>
        <taxon>Metazoa</taxon>
        <taxon>Ecdysozoa</taxon>
        <taxon>Arthropoda</taxon>
        <taxon>Hexapoda</taxon>
        <taxon>Insecta</taxon>
        <taxon>Pterygota</taxon>
        <taxon>Neoptera</taxon>
        <taxon>Endopterygota</taxon>
        <taxon>Hymenoptera</taxon>
        <taxon>Cephoidea</taxon>
        <taxon>Cephidae</taxon>
        <taxon>Cephus</taxon>
    </lineage>
</organism>
<keyword evidence="7" id="KW-0949">S-adenosyl-L-methionine</keyword>
<dbReference type="NCBIfam" id="NF001199">
    <property type="entry name" value="PRK00164.2-1"/>
    <property type="match status" value="1"/>
</dbReference>
<keyword evidence="13" id="KW-0501">Molybdenum cofactor biosynthesis</keyword>
<proteinExistence type="inferred from homology"/>
<dbReference type="SUPFAM" id="SSF55040">
    <property type="entry name" value="Molybdenum cofactor biosynthesis protein C, MoaC"/>
    <property type="match status" value="1"/>
</dbReference>
<evidence type="ECO:0000256" key="7">
    <source>
        <dbReference type="ARBA" id="ARBA00022691"/>
    </source>
</evidence>
<dbReference type="RefSeq" id="XP_015609558.1">
    <property type="nucleotide sequence ID" value="XM_015754072.2"/>
</dbReference>
<protein>
    <submittedName>
        <fullName evidence="18">Molybdenum cofactor biosynthesis protein 1 isoform X1</fullName>
    </submittedName>
</protein>
<dbReference type="Proteomes" id="UP000694920">
    <property type="component" value="Unplaced"/>
</dbReference>
<comment type="similarity">
    <text evidence="4">In the C-terminal section; belongs to the MoaC family.</text>
</comment>
<dbReference type="InterPro" id="IPR010505">
    <property type="entry name" value="MoaA_twitch"/>
</dbReference>
<keyword evidence="9" id="KW-0547">Nucleotide-binding</keyword>
<evidence type="ECO:0000313" key="17">
    <source>
        <dbReference type="Proteomes" id="UP000694920"/>
    </source>
</evidence>
<dbReference type="GeneID" id="107274689"/>
<dbReference type="SFLD" id="SFLDS00029">
    <property type="entry name" value="Radical_SAM"/>
    <property type="match status" value="1"/>
</dbReference>
<evidence type="ECO:0000256" key="13">
    <source>
        <dbReference type="ARBA" id="ARBA00023150"/>
    </source>
</evidence>
<gene>
    <name evidence="18" type="primary">LOC107274689</name>
</gene>
<dbReference type="InterPro" id="IPR023045">
    <property type="entry name" value="MoaC"/>
</dbReference>
<dbReference type="NCBIfam" id="TIGR02666">
    <property type="entry name" value="moaA"/>
    <property type="match status" value="1"/>
</dbReference>
<dbReference type="HAMAP" id="MF_01224_B">
    <property type="entry name" value="MoaC_B"/>
    <property type="match status" value="1"/>
</dbReference>
<reference evidence="18" key="1">
    <citation type="submission" date="2025-08" db="UniProtKB">
        <authorList>
            <consortium name="RefSeq"/>
        </authorList>
    </citation>
    <scope>IDENTIFICATION</scope>
</reference>
<dbReference type="InterPro" id="IPR058240">
    <property type="entry name" value="rSAM_sf"/>
</dbReference>
<dbReference type="NCBIfam" id="NF006870">
    <property type="entry name" value="PRK09364.1"/>
    <property type="match status" value="1"/>
</dbReference>
<keyword evidence="6" id="KW-0004">4Fe-4S</keyword>
<dbReference type="GO" id="GO:0005525">
    <property type="term" value="F:GTP binding"/>
    <property type="evidence" value="ECO:0007669"/>
    <property type="project" value="UniProtKB-KW"/>
</dbReference>
<dbReference type="Gene3D" id="3.20.20.70">
    <property type="entry name" value="Aldolase class I"/>
    <property type="match status" value="1"/>
</dbReference>
<dbReference type="PANTHER" id="PTHR22960:SF0">
    <property type="entry name" value="MOLYBDENUM COFACTOR BIOSYNTHESIS PROTEIN 1"/>
    <property type="match status" value="1"/>
</dbReference>
<dbReference type="SFLD" id="SFLDG01383">
    <property type="entry name" value="cyclic_pyranopterin_phosphate"/>
    <property type="match status" value="1"/>
</dbReference>
<dbReference type="InterPro" id="IPR006638">
    <property type="entry name" value="Elp3/MiaA/NifB-like_rSAM"/>
</dbReference>
<dbReference type="NCBIfam" id="TIGR00581">
    <property type="entry name" value="moaC"/>
    <property type="match status" value="1"/>
</dbReference>
<keyword evidence="14" id="KW-0456">Lyase</keyword>
<evidence type="ECO:0000256" key="2">
    <source>
        <dbReference type="ARBA" id="ARBA00001966"/>
    </source>
</evidence>
<dbReference type="PROSITE" id="PS01305">
    <property type="entry name" value="MOAA_NIFB_PQQE"/>
    <property type="match status" value="1"/>
</dbReference>
<dbReference type="Gene3D" id="3.30.70.640">
    <property type="entry name" value="Molybdopterin cofactor biosynthesis C (MoaC) domain"/>
    <property type="match status" value="1"/>
</dbReference>
<dbReference type="SFLD" id="SFLDG01067">
    <property type="entry name" value="SPASM/twitch_domain_containing"/>
    <property type="match status" value="1"/>
</dbReference>
<dbReference type="CDD" id="cd01335">
    <property type="entry name" value="Radical_SAM"/>
    <property type="match status" value="1"/>
</dbReference>
<dbReference type="GO" id="GO:0061798">
    <property type="term" value="F:GTP 3',8'-cyclase activity"/>
    <property type="evidence" value="ECO:0007669"/>
    <property type="project" value="UniProtKB-EC"/>
</dbReference>
<dbReference type="GO" id="GO:0046872">
    <property type="term" value="F:metal ion binding"/>
    <property type="evidence" value="ECO:0007669"/>
    <property type="project" value="UniProtKB-KW"/>
</dbReference>
<dbReference type="InterPro" id="IPR040064">
    <property type="entry name" value="MoaA-like"/>
</dbReference>
<comment type="similarity">
    <text evidence="5">In the N-terminal section; belongs to the radical SAM superfamily. MoaA family.</text>
</comment>
<dbReference type="SMART" id="SM00729">
    <property type="entry name" value="Elp3"/>
    <property type="match status" value="1"/>
</dbReference>
<dbReference type="SFLD" id="SFLDG01386">
    <property type="entry name" value="main_SPASM_domain-containing"/>
    <property type="match status" value="1"/>
</dbReference>
<dbReference type="PANTHER" id="PTHR22960">
    <property type="entry name" value="MOLYBDOPTERIN COFACTOR SYNTHESIS PROTEIN A"/>
    <property type="match status" value="1"/>
</dbReference>
<keyword evidence="10" id="KW-0408">Iron</keyword>
<dbReference type="GO" id="GO:0051539">
    <property type="term" value="F:4 iron, 4 sulfur cluster binding"/>
    <property type="evidence" value="ECO:0007669"/>
    <property type="project" value="UniProtKB-KW"/>
</dbReference>
<dbReference type="CDD" id="cd21117">
    <property type="entry name" value="Twitch_MoaA"/>
    <property type="match status" value="1"/>
</dbReference>
<evidence type="ECO:0000313" key="18">
    <source>
        <dbReference type="RefSeq" id="XP_015609558.1"/>
    </source>
</evidence>
<evidence type="ECO:0000256" key="8">
    <source>
        <dbReference type="ARBA" id="ARBA00022723"/>
    </source>
</evidence>
<dbReference type="Pfam" id="PF06463">
    <property type="entry name" value="Mob_synth_C"/>
    <property type="match status" value="1"/>
</dbReference>
<feature type="domain" description="Radical SAM core" evidence="16">
    <location>
        <begin position="50"/>
        <end position="265"/>
    </location>
</feature>
<dbReference type="PROSITE" id="PS51918">
    <property type="entry name" value="RADICAL_SAM"/>
    <property type="match status" value="1"/>
</dbReference>
<keyword evidence="11" id="KW-0411">Iron-sulfur</keyword>
<dbReference type="GO" id="GO:0006777">
    <property type="term" value="P:Mo-molybdopterin cofactor biosynthetic process"/>
    <property type="evidence" value="ECO:0007669"/>
    <property type="project" value="UniProtKB-KW"/>
</dbReference>
<comment type="catalytic activity">
    <reaction evidence="1">
        <text>(8S)-3',8-cyclo-7,8-dihydroguanosine 5'-triphosphate = cyclic pyranopterin phosphate + diphosphate</text>
        <dbReference type="Rhea" id="RHEA:49580"/>
        <dbReference type="ChEBI" id="CHEBI:33019"/>
        <dbReference type="ChEBI" id="CHEBI:59648"/>
        <dbReference type="ChEBI" id="CHEBI:131766"/>
        <dbReference type="EC" id="4.6.1.17"/>
    </reaction>
</comment>
<dbReference type="AlphaFoldDB" id="A0AAJ7CFQ9"/>
<comment type="pathway">
    <text evidence="3">Cofactor biosynthesis; molybdopterin biosynthesis.</text>
</comment>
<dbReference type="InterPro" id="IPR013785">
    <property type="entry name" value="Aldolase_TIM"/>
</dbReference>
<dbReference type="KEGG" id="ccin:107274689"/>
<evidence type="ECO:0000256" key="11">
    <source>
        <dbReference type="ARBA" id="ARBA00023014"/>
    </source>
</evidence>
<evidence type="ECO:0000256" key="9">
    <source>
        <dbReference type="ARBA" id="ARBA00022741"/>
    </source>
</evidence>
<dbReference type="CTD" id="4337"/>
<dbReference type="InterPro" id="IPR047594">
    <property type="entry name" value="MoaC_bact/euk"/>
</dbReference>
<dbReference type="GO" id="GO:0061799">
    <property type="term" value="F:cyclic pyranopterin monophosphate synthase activity"/>
    <property type="evidence" value="ECO:0007669"/>
    <property type="project" value="UniProtKB-EC"/>
</dbReference>
<dbReference type="InterPro" id="IPR007197">
    <property type="entry name" value="rSAM"/>
</dbReference>
<evidence type="ECO:0000256" key="10">
    <source>
        <dbReference type="ARBA" id="ARBA00023004"/>
    </source>
</evidence>
<evidence type="ECO:0000256" key="3">
    <source>
        <dbReference type="ARBA" id="ARBA00005046"/>
    </source>
</evidence>
<evidence type="ECO:0000256" key="15">
    <source>
        <dbReference type="ARBA" id="ARBA00048697"/>
    </source>
</evidence>
<dbReference type="Pfam" id="PF01967">
    <property type="entry name" value="MoaC"/>
    <property type="match status" value="1"/>
</dbReference>
<evidence type="ECO:0000256" key="6">
    <source>
        <dbReference type="ARBA" id="ARBA00022485"/>
    </source>
</evidence>
<dbReference type="InterPro" id="IPR013483">
    <property type="entry name" value="MoaA"/>
</dbReference>
<comment type="cofactor">
    <cofactor evidence="2">
        <name>[4Fe-4S] cluster</name>
        <dbReference type="ChEBI" id="CHEBI:49883"/>
    </cofactor>
</comment>
<dbReference type="InterPro" id="IPR002820">
    <property type="entry name" value="Mopterin_CF_biosynth-C_dom"/>
</dbReference>
<name>A0AAJ7CFQ9_CEPCN</name>
<dbReference type="SUPFAM" id="SSF102114">
    <property type="entry name" value="Radical SAM enzymes"/>
    <property type="match status" value="1"/>
</dbReference>
<dbReference type="InterPro" id="IPR036522">
    <property type="entry name" value="MoaC_sf"/>
</dbReference>
<evidence type="ECO:0000256" key="1">
    <source>
        <dbReference type="ARBA" id="ARBA00001637"/>
    </source>
</evidence>
<comment type="catalytic activity">
    <reaction evidence="15">
        <text>GTP + AH2 + S-adenosyl-L-methionine = (8S)-3',8-cyclo-7,8-dihydroguanosine 5'-triphosphate + 5'-deoxyadenosine + L-methionine + A + H(+)</text>
        <dbReference type="Rhea" id="RHEA:49576"/>
        <dbReference type="ChEBI" id="CHEBI:13193"/>
        <dbReference type="ChEBI" id="CHEBI:15378"/>
        <dbReference type="ChEBI" id="CHEBI:17319"/>
        <dbReference type="ChEBI" id="CHEBI:17499"/>
        <dbReference type="ChEBI" id="CHEBI:37565"/>
        <dbReference type="ChEBI" id="CHEBI:57844"/>
        <dbReference type="ChEBI" id="CHEBI:59789"/>
        <dbReference type="ChEBI" id="CHEBI:131766"/>
        <dbReference type="EC" id="4.1.99.22"/>
    </reaction>
</comment>
<dbReference type="Pfam" id="PF04055">
    <property type="entry name" value="Radical_SAM"/>
    <property type="match status" value="1"/>
</dbReference>
<evidence type="ECO:0000256" key="12">
    <source>
        <dbReference type="ARBA" id="ARBA00023134"/>
    </source>
</evidence>
<evidence type="ECO:0000256" key="14">
    <source>
        <dbReference type="ARBA" id="ARBA00023239"/>
    </source>
</evidence>
<sequence>MLGKIFRVKSILNAKALTTEASISPKSSSRIQQFRKRIKNGINENILTDTFGRVHTYLRISVTERCNLRCMYCMPAEGVKLTKKEGILTTDEIIRVADVFVKEGVTKIRLTGGEPTVRKDIIDIVGQPILLLFAFRMKVTMTTNGLTLTRMLPALQRAGLDGLNISLDTLKQDRFELFTRRKGWPRVIAAIDLAVQLGYDPVKINCVVMRGFNDDELMDFVGLTKDKPIDVRFIEYMPFSGNEWKENKMVSFNNMKQIIRTKFPEFHAIENEPNNTSKAYKVPGFKGQVGFITSMSEHFCNSCNRLRITADGNLKVCLFEGKGEVSLKDALRSGATEQDLRNLISGAVLRKKKQHADSAKIRQLYSKEYTSHNNICIAHMEHIHWISQRSAAARLYSSLTHVDERSGKACMVDVGRKSTTERIAKARGFVQVGHDISKLINENNMKKGDVLSVAQLAGIMGAKRTSELIPLCHPLMINYVDVRLILNWEMHRIEITAEVRCTGKTGVEMEALTAVSVAALTIYDMCKSVSAHSMQITGIELVSKTGGAKGDFFRDKEIILP</sequence>